<evidence type="ECO:0008006" key="3">
    <source>
        <dbReference type="Google" id="ProtNLM"/>
    </source>
</evidence>
<evidence type="ECO:0000313" key="2">
    <source>
        <dbReference type="Proteomes" id="UP000605603"/>
    </source>
</evidence>
<proteinExistence type="predicted"/>
<evidence type="ECO:0000313" key="1">
    <source>
        <dbReference type="EMBL" id="MBD7973293.1"/>
    </source>
</evidence>
<keyword evidence="2" id="KW-1185">Reference proteome</keyword>
<dbReference type="EMBL" id="JACSQI010000004">
    <property type="protein sequence ID" value="MBD7973293.1"/>
    <property type="molecule type" value="Genomic_DNA"/>
</dbReference>
<dbReference type="RefSeq" id="WP_191774325.1">
    <property type="nucleotide sequence ID" value="NZ_JACSQI010000004.1"/>
</dbReference>
<gene>
    <name evidence="1" type="ORF">H9644_09655</name>
</gene>
<sequence>MKKDMINPVFEVYGEKSVLDDMTINIEIYANSEKYPGFSIWKVVSLLCKGKRFQFSENNDDIVNYVIHYTYRQQVGMFKIDAEIPKNAREGHDVNMFYVFREGDHVYLKYYSRRSDVARNNPLATTDATLPQEEYFKKYSSVIYEDHPQHLKKIFDLYIPKLQSYQLYPYEKLNMDYYKKLSLEEKKKIAMPEQYLRKMNLPKDELNILLEISKNS</sequence>
<reference evidence="1 2" key="1">
    <citation type="submission" date="2020-08" db="EMBL/GenBank/DDBJ databases">
        <title>A Genomic Blueprint of the Chicken Gut Microbiome.</title>
        <authorList>
            <person name="Gilroy R."/>
            <person name="Ravi A."/>
            <person name="Getino M."/>
            <person name="Pursley I."/>
            <person name="Horton D.L."/>
            <person name="Alikhan N.-F."/>
            <person name="Baker D."/>
            <person name="Gharbi K."/>
            <person name="Hall N."/>
            <person name="Watson M."/>
            <person name="Adriaenssens E.M."/>
            <person name="Foster-Nyarko E."/>
            <person name="Jarju S."/>
            <person name="Secka A."/>
            <person name="Antonio M."/>
            <person name="Oren A."/>
            <person name="Chaudhuri R."/>
            <person name="La Ragione R.M."/>
            <person name="Hildebrand F."/>
            <person name="Pallen M.J."/>
        </authorList>
    </citation>
    <scope>NUCLEOTIDE SEQUENCE [LARGE SCALE GENOMIC DNA]</scope>
    <source>
        <strain evidence="1 2">Sa2BVA5</strain>
    </source>
</reference>
<protein>
    <recommendedName>
        <fullName evidence="3">IPExxxVDY family protein</fullName>
    </recommendedName>
</protein>
<accession>A0ABR8TC11</accession>
<name>A0ABR8TC11_9ESCH</name>
<organism evidence="1 2">
    <name type="scientific">Escherichia whittamii</name>
    <dbReference type="NCBI Taxonomy" id="2762229"/>
    <lineage>
        <taxon>Bacteria</taxon>
        <taxon>Pseudomonadati</taxon>
        <taxon>Pseudomonadota</taxon>
        <taxon>Gammaproteobacteria</taxon>
        <taxon>Enterobacterales</taxon>
        <taxon>Enterobacteriaceae</taxon>
        <taxon>Escherichia</taxon>
    </lineage>
</organism>
<dbReference type="Proteomes" id="UP000605603">
    <property type="component" value="Unassembled WGS sequence"/>
</dbReference>
<comment type="caution">
    <text evidence="1">The sequence shown here is derived from an EMBL/GenBank/DDBJ whole genome shotgun (WGS) entry which is preliminary data.</text>
</comment>